<dbReference type="InterPro" id="IPR009499">
    <property type="entry name" value="AllG-like"/>
</dbReference>
<name>A0AAE3G134_9GAMM</name>
<dbReference type="Gene3D" id="3.90.1710.10">
    <property type="entry name" value="Enterococcus faecalis V583 domain"/>
    <property type="match status" value="1"/>
</dbReference>
<comment type="caution">
    <text evidence="1">The sequence shown here is derived from an EMBL/GenBank/DDBJ whole genome shotgun (WGS) entry which is preliminary data.</text>
</comment>
<accession>A0AAE3G134</accession>
<dbReference type="AlphaFoldDB" id="A0AAE3G134"/>
<evidence type="ECO:0008006" key="3">
    <source>
        <dbReference type="Google" id="ProtNLM"/>
    </source>
</evidence>
<organism evidence="1 2">
    <name type="scientific">Natronocella acetinitrilica</name>
    <dbReference type="NCBI Taxonomy" id="414046"/>
    <lineage>
        <taxon>Bacteria</taxon>
        <taxon>Pseudomonadati</taxon>
        <taxon>Pseudomonadota</taxon>
        <taxon>Gammaproteobacteria</taxon>
        <taxon>Chromatiales</taxon>
        <taxon>Ectothiorhodospiraceae</taxon>
        <taxon>Natronocella</taxon>
    </lineage>
</organism>
<evidence type="ECO:0000313" key="1">
    <source>
        <dbReference type="EMBL" id="MCP1673569.1"/>
    </source>
</evidence>
<dbReference type="InterPro" id="IPR024033">
    <property type="entry name" value="OXTCase_su_AllG_h-dom"/>
</dbReference>
<dbReference type="Gene3D" id="1.10.10.660">
    <property type="entry name" value="conserved protein of unknown function from Enterococcus faecalis V583"/>
    <property type="match status" value="1"/>
</dbReference>
<dbReference type="Pfam" id="PF06545">
    <property type="entry name" value="AllG"/>
    <property type="match status" value="1"/>
</dbReference>
<sequence>MSIKRPAEESVDEATRGAALRMAASRPVWERSGTAEEFLNLPADVFLHAGPPLSGPDAIPLPMLHGACAALLFEGRADSYASAREQILSGAVSLRPAQDVGLVTPLAAVVSRSMWLHRVIDANGSNGVGYAPISDGTGPAQRFGLFDLEVVERLRFVHEQVAPALEAVWAKPVDILPLARESLSKGDELHGRVGVGSAMLGQSLGALSLPSAVQEYVSGNPQGFLNLWMAACRCMVGAAMDGKANMLVIAAGGNGIEFGIKLGKAPDTWLTAPAGEVVGPALRPALAACKRLPAIGDSALIDAVGLGALALDAAPEQAALLADPGLLQSMERVREQALVAMHPGLQRMVGMNASAVAGDCLPGVCLAALDADGALGIVGRGVARHPLSLYT</sequence>
<dbReference type="Proteomes" id="UP001205843">
    <property type="component" value="Unassembled WGS sequence"/>
</dbReference>
<keyword evidence="2" id="KW-1185">Reference proteome</keyword>
<gene>
    <name evidence="1" type="ORF">J2T57_000661</name>
</gene>
<evidence type="ECO:0000313" key="2">
    <source>
        <dbReference type="Proteomes" id="UP001205843"/>
    </source>
</evidence>
<proteinExistence type="predicted"/>
<reference evidence="1" key="1">
    <citation type="submission" date="2022-03" db="EMBL/GenBank/DDBJ databases">
        <title>Genomic Encyclopedia of Type Strains, Phase III (KMG-III): the genomes of soil and plant-associated and newly described type strains.</title>
        <authorList>
            <person name="Whitman W."/>
        </authorList>
    </citation>
    <scope>NUCLEOTIDE SEQUENCE</scope>
    <source>
        <strain evidence="1">ANL 6-2</strain>
    </source>
</reference>
<dbReference type="EMBL" id="JALJXV010000001">
    <property type="protein sequence ID" value="MCP1673569.1"/>
    <property type="molecule type" value="Genomic_DNA"/>
</dbReference>
<dbReference type="RefSeq" id="WP_253474137.1">
    <property type="nucleotide sequence ID" value="NZ_JALJXV010000001.1"/>
</dbReference>
<protein>
    <recommendedName>
        <fullName evidence="3">DUF1116 domain-containing protein</fullName>
    </recommendedName>
</protein>
<dbReference type="Gene3D" id="3.90.1700.10">
    <property type="entry name" value="v583 domain like"/>
    <property type="match status" value="1"/>
</dbReference>